<dbReference type="PANTHER" id="PTHR11241">
    <property type="entry name" value="DEOXYURIDINE 5'-TRIPHOSPHATE NUCLEOTIDOHYDROLASE"/>
    <property type="match status" value="1"/>
</dbReference>
<keyword evidence="5" id="KW-0460">Magnesium</keyword>
<organism evidence="7 8">
    <name type="scientific">Microvirga puerhi</name>
    <dbReference type="NCBI Taxonomy" id="2876078"/>
    <lineage>
        <taxon>Bacteria</taxon>
        <taxon>Pseudomonadati</taxon>
        <taxon>Pseudomonadota</taxon>
        <taxon>Alphaproteobacteria</taxon>
        <taxon>Hyphomicrobiales</taxon>
        <taxon>Methylobacteriaceae</taxon>
        <taxon>Microvirga</taxon>
    </lineage>
</organism>
<dbReference type="Gene3D" id="2.70.40.10">
    <property type="match status" value="1"/>
</dbReference>
<comment type="cofactor">
    <cofactor evidence="5">
        <name>Mg(2+)</name>
        <dbReference type="ChEBI" id="CHEBI:18420"/>
    </cofactor>
</comment>
<keyword evidence="3 5" id="KW-0546">Nucleotide metabolism</keyword>
<evidence type="ECO:0000256" key="5">
    <source>
        <dbReference type="HAMAP-Rule" id="MF_00116"/>
    </source>
</evidence>
<comment type="similarity">
    <text evidence="1 5">Belongs to the dUTPase family.</text>
</comment>
<dbReference type="CDD" id="cd07557">
    <property type="entry name" value="trimeric_dUTPase"/>
    <property type="match status" value="1"/>
</dbReference>
<dbReference type="InterPro" id="IPR033704">
    <property type="entry name" value="dUTPase_trimeric"/>
</dbReference>
<accession>A0ABS7VPI6</accession>
<feature type="binding site" evidence="5">
    <location>
        <position position="89"/>
    </location>
    <ligand>
        <name>substrate</name>
    </ligand>
</feature>
<evidence type="ECO:0000256" key="1">
    <source>
        <dbReference type="ARBA" id="ARBA00006581"/>
    </source>
</evidence>
<evidence type="ECO:0000256" key="3">
    <source>
        <dbReference type="ARBA" id="ARBA00023080"/>
    </source>
</evidence>
<dbReference type="InterPro" id="IPR036157">
    <property type="entry name" value="dUTPase-like_sf"/>
</dbReference>
<proteinExistence type="inferred from homology"/>
<dbReference type="Proteomes" id="UP000704176">
    <property type="component" value="Unassembled WGS sequence"/>
</dbReference>
<dbReference type="NCBIfam" id="NF001862">
    <property type="entry name" value="PRK00601.1"/>
    <property type="match status" value="1"/>
</dbReference>
<evidence type="ECO:0000313" key="8">
    <source>
        <dbReference type="Proteomes" id="UP000704176"/>
    </source>
</evidence>
<dbReference type="SUPFAM" id="SSF51283">
    <property type="entry name" value="dUTPase-like"/>
    <property type="match status" value="1"/>
</dbReference>
<sequence>MSMAGDTTHPLRIQRLSHAGDLPLPRYESADAAGMDLLAANAEETPIVLAPLARALVPTGLVIQLESGYEAQVRPRSGLALKHGVTVLNAPGTIDADYRGEVQVLLVNLGQESFTVTRGLRIAQMIVAPVTRVEPIAVTAVDETVRAAGGFGSTGLQGRGR</sequence>
<evidence type="ECO:0000256" key="2">
    <source>
        <dbReference type="ARBA" id="ARBA00022801"/>
    </source>
</evidence>
<dbReference type="EC" id="3.6.1.23" evidence="5"/>
<comment type="caution">
    <text evidence="7">The sequence shown here is derived from an EMBL/GenBank/DDBJ whole genome shotgun (WGS) entry which is preliminary data.</text>
</comment>
<dbReference type="HAMAP" id="MF_00116">
    <property type="entry name" value="dUTPase_bact"/>
    <property type="match status" value="1"/>
</dbReference>
<feature type="binding site" evidence="5">
    <location>
        <begin position="93"/>
        <end position="95"/>
    </location>
    <ligand>
        <name>substrate</name>
    </ligand>
</feature>
<dbReference type="InterPro" id="IPR029054">
    <property type="entry name" value="dUTPase-like"/>
</dbReference>
<dbReference type="Pfam" id="PF00692">
    <property type="entry name" value="dUTPase"/>
    <property type="match status" value="1"/>
</dbReference>
<feature type="domain" description="dUTPase-like" evidence="6">
    <location>
        <begin position="23"/>
        <end position="155"/>
    </location>
</feature>
<reference evidence="7 8" key="1">
    <citation type="submission" date="2021-09" db="EMBL/GenBank/DDBJ databases">
        <title>The complete genome sequence of a new microorganism.</title>
        <authorList>
            <person name="Zi Z."/>
        </authorList>
    </citation>
    <scope>NUCLEOTIDE SEQUENCE [LARGE SCALE GENOMIC DNA]</scope>
    <source>
        <strain evidence="7 8">WGZ8</strain>
    </source>
</reference>
<dbReference type="GO" id="GO:0004170">
    <property type="term" value="F:dUTP diphosphatase activity"/>
    <property type="evidence" value="ECO:0007669"/>
    <property type="project" value="UniProtKB-EC"/>
</dbReference>
<dbReference type="InterPro" id="IPR008181">
    <property type="entry name" value="dUTPase"/>
</dbReference>
<evidence type="ECO:0000259" key="6">
    <source>
        <dbReference type="Pfam" id="PF00692"/>
    </source>
</evidence>
<keyword evidence="8" id="KW-1185">Reference proteome</keyword>
<dbReference type="EMBL" id="JAIRBM010000010">
    <property type="protein sequence ID" value="MBZ6077471.1"/>
    <property type="molecule type" value="Genomic_DNA"/>
</dbReference>
<dbReference type="NCBIfam" id="TIGR00576">
    <property type="entry name" value="dut"/>
    <property type="match status" value="1"/>
</dbReference>
<evidence type="ECO:0000313" key="7">
    <source>
        <dbReference type="EMBL" id="MBZ6077471.1"/>
    </source>
</evidence>
<comment type="pathway">
    <text evidence="5">Pyrimidine metabolism; dUMP biosynthesis; dUMP from dCTP (dUTP route): step 2/2.</text>
</comment>
<gene>
    <name evidence="5 7" type="primary">dut</name>
    <name evidence="7" type="ORF">K9B37_14425</name>
</gene>
<dbReference type="RefSeq" id="WP_224313920.1">
    <property type="nucleotide sequence ID" value="NZ_JAIRBM010000010.1"/>
</dbReference>
<comment type="function">
    <text evidence="5">This enzyme is involved in nucleotide metabolism: it produces dUMP, the immediate precursor of thymidine nucleotides and it decreases the intracellular concentration of dUTP so that uracil cannot be incorporated into DNA.</text>
</comment>
<dbReference type="PANTHER" id="PTHR11241:SF0">
    <property type="entry name" value="DEOXYURIDINE 5'-TRIPHOSPHATE NUCLEOTIDOHYDROLASE"/>
    <property type="match status" value="1"/>
</dbReference>
<keyword evidence="5" id="KW-0479">Metal-binding</keyword>
<comment type="caution">
    <text evidence="5">Lacks conserved residue(s) required for the propagation of feature annotation.</text>
</comment>
<protein>
    <recommendedName>
        <fullName evidence="5">Deoxyuridine 5'-triphosphate nucleotidohydrolase</fullName>
        <shortName evidence="5">dUTPase</shortName>
        <ecNumber evidence="5">3.6.1.23</ecNumber>
    </recommendedName>
    <alternativeName>
        <fullName evidence="5">dUTP pyrophosphatase</fullName>
    </alternativeName>
</protein>
<feature type="binding site" evidence="5">
    <location>
        <begin position="76"/>
        <end position="78"/>
    </location>
    <ligand>
        <name>substrate</name>
    </ligand>
</feature>
<comment type="catalytic activity">
    <reaction evidence="4 5">
        <text>dUTP + H2O = dUMP + diphosphate + H(+)</text>
        <dbReference type="Rhea" id="RHEA:10248"/>
        <dbReference type="ChEBI" id="CHEBI:15377"/>
        <dbReference type="ChEBI" id="CHEBI:15378"/>
        <dbReference type="ChEBI" id="CHEBI:33019"/>
        <dbReference type="ChEBI" id="CHEBI:61555"/>
        <dbReference type="ChEBI" id="CHEBI:246422"/>
        <dbReference type="EC" id="3.6.1.23"/>
    </reaction>
</comment>
<name>A0ABS7VPI6_9HYPH</name>
<evidence type="ECO:0000256" key="4">
    <source>
        <dbReference type="ARBA" id="ARBA00047686"/>
    </source>
</evidence>
<keyword evidence="2 5" id="KW-0378">Hydrolase</keyword>